<dbReference type="AlphaFoldDB" id="A0A0F8YYL2"/>
<protein>
    <submittedName>
        <fullName evidence="1">Uncharacterized protein</fullName>
    </submittedName>
</protein>
<feature type="non-terminal residue" evidence="1">
    <location>
        <position position="1"/>
    </location>
</feature>
<name>A0A0F8YYL2_9ZZZZ</name>
<comment type="caution">
    <text evidence="1">The sequence shown here is derived from an EMBL/GenBank/DDBJ whole genome shotgun (WGS) entry which is preliminary data.</text>
</comment>
<accession>A0A0F8YYL2</accession>
<evidence type="ECO:0000313" key="1">
    <source>
        <dbReference type="EMBL" id="KKK86493.1"/>
    </source>
</evidence>
<proteinExistence type="predicted"/>
<reference evidence="1" key="1">
    <citation type="journal article" date="2015" name="Nature">
        <title>Complex archaea that bridge the gap between prokaryotes and eukaryotes.</title>
        <authorList>
            <person name="Spang A."/>
            <person name="Saw J.H."/>
            <person name="Jorgensen S.L."/>
            <person name="Zaremba-Niedzwiedzka K."/>
            <person name="Martijn J."/>
            <person name="Lind A.E."/>
            <person name="van Eijk R."/>
            <person name="Schleper C."/>
            <person name="Guy L."/>
            <person name="Ettema T.J."/>
        </authorList>
    </citation>
    <scope>NUCLEOTIDE SEQUENCE</scope>
</reference>
<organism evidence="1">
    <name type="scientific">marine sediment metagenome</name>
    <dbReference type="NCBI Taxonomy" id="412755"/>
    <lineage>
        <taxon>unclassified sequences</taxon>
        <taxon>metagenomes</taxon>
        <taxon>ecological metagenomes</taxon>
    </lineage>
</organism>
<sequence>IGFRLKGASSQSADYIQVTDNSDNAVFTVAANGTMTTQGGRIRNTTRVTTTYQILVSDHVIYCDTDGGAFTATLTASPVDGETYRIVNVGSSGNSLTIDENGNALLGSVTTLDLFDGDVLIITFETTEGWW</sequence>
<gene>
    <name evidence="1" type="ORF">LCGC14_2762680</name>
</gene>
<dbReference type="EMBL" id="LAZR01050820">
    <property type="protein sequence ID" value="KKK86493.1"/>
    <property type="molecule type" value="Genomic_DNA"/>
</dbReference>